<dbReference type="OrthoDB" id="7032309at2"/>
<dbReference type="Proteomes" id="UP000232062">
    <property type="component" value="Unassembled WGS sequence"/>
</dbReference>
<organism evidence="3 4">
    <name type="scientific">Pantoea rodasii</name>
    <dbReference type="NCBI Taxonomy" id="1076549"/>
    <lineage>
        <taxon>Bacteria</taxon>
        <taxon>Pseudomonadati</taxon>
        <taxon>Pseudomonadota</taxon>
        <taxon>Gammaproteobacteria</taxon>
        <taxon>Enterobacterales</taxon>
        <taxon>Erwiniaceae</taxon>
        <taxon>Pantoea</taxon>
    </lineage>
</organism>
<dbReference type="RefSeq" id="WP_100699957.1">
    <property type="nucleotide sequence ID" value="NZ_MLFP01000006.1"/>
</dbReference>
<feature type="region of interest" description="Disordered" evidence="2">
    <location>
        <begin position="203"/>
        <end position="310"/>
    </location>
</feature>
<dbReference type="STRING" id="1076549.HA45_10185"/>
<comment type="caution">
    <text evidence="3">The sequence shown here is derived from an EMBL/GenBank/DDBJ whole genome shotgun (WGS) entry which is preliminary data.</text>
</comment>
<dbReference type="AlphaFoldDB" id="A0A2M9WID7"/>
<sequence>MSEIMELTVLEIKPEQAPALYVPNGLDAYLDQIRELATEVPDVTTRAGRERIGSLARMVGSSKKAIEEPGRNYLKILKEAVKPAEEELRRFTKECDSIRDKILAPREEWQQAEQAKKDALQQRLAGLRALADVIDDAGNYLPSTDIQARISEAKAVALDDTWQEIATEAGVAKDATLQKLEAAAIVAKQREDQAAELERLRKEAEEKARRDHEEKLKQEAAESARREAEQKAQVEREEAARREAELKAKAEQAERDRIAAQERAEREAREAQDRTAKLAQEARQQAEREKQAAIAEEQRKAKAAEDERLAEEKRVADEAAKRAANELHRKAIGTAVVNALIANASLSREDAITTLVALKDGLIPHTTINY</sequence>
<feature type="coiled-coil region" evidence="1">
    <location>
        <begin position="74"/>
        <end position="130"/>
    </location>
</feature>
<keyword evidence="4" id="KW-1185">Reference proteome</keyword>
<feature type="compositionally biased region" description="Basic and acidic residues" evidence="2">
    <location>
        <begin position="284"/>
        <end position="310"/>
    </location>
</feature>
<evidence type="ECO:0000313" key="4">
    <source>
        <dbReference type="Proteomes" id="UP000232062"/>
    </source>
</evidence>
<accession>A0A2M9WID7</accession>
<reference evidence="3 4" key="1">
    <citation type="submission" date="2017-11" db="EMBL/GenBank/DDBJ databases">
        <title>The genome sequence of Pantoea rodasii DSM 26611.</title>
        <authorList>
            <person name="Gao J."/>
            <person name="Mao X."/>
            <person name="Sun J."/>
        </authorList>
    </citation>
    <scope>NUCLEOTIDE SEQUENCE [LARGE SCALE GENOMIC DNA]</scope>
    <source>
        <strain evidence="3 4">DSM 26611</strain>
    </source>
</reference>
<name>A0A2M9WID7_9GAMM</name>
<dbReference type="EMBL" id="PIQI01000003">
    <property type="protein sequence ID" value="PJZ07325.1"/>
    <property type="molecule type" value="Genomic_DNA"/>
</dbReference>
<protein>
    <submittedName>
        <fullName evidence="3">Uncharacterized protein</fullName>
    </submittedName>
</protein>
<proteinExistence type="predicted"/>
<evidence type="ECO:0000313" key="3">
    <source>
        <dbReference type="EMBL" id="PJZ07325.1"/>
    </source>
</evidence>
<keyword evidence="1" id="KW-0175">Coiled coil</keyword>
<evidence type="ECO:0000256" key="2">
    <source>
        <dbReference type="SAM" id="MobiDB-lite"/>
    </source>
</evidence>
<gene>
    <name evidence="3" type="ORF">PRCB_01275</name>
</gene>
<evidence type="ECO:0000256" key="1">
    <source>
        <dbReference type="SAM" id="Coils"/>
    </source>
</evidence>
<feature type="compositionally biased region" description="Basic and acidic residues" evidence="2">
    <location>
        <begin position="203"/>
        <end position="276"/>
    </location>
</feature>